<dbReference type="InterPro" id="IPR047738">
    <property type="entry name" value="SAV_2336-like_N"/>
</dbReference>
<dbReference type="CDD" id="cd00306">
    <property type="entry name" value="Peptidases_S8_S53"/>
    <property type="match status" value="1"/>
</dbReference>
<gene>
    <name evidence="8" type="ORF">DXZ20_01050</name>
</gene>
<feature type="region of interest" description="Disordered" evidence="6">
    <location>
        <begin position="360"/>
        <end position="382"/>
    </location>
</feature>
<evidence type="ECO:0000256" key="5">
    <source>
        <dbReference type="PROSITE-ProRule" id="PRU01240"/>
    </source>
</evidence>
<organism evidence="8 9">
    <name type="scientific">Adonisia turfae CCMR0081</name>
    <dbReference type="NCBI Taxonomy" id="2292702"/>
    <lineage>
        <taxon>Bacteria</taxon>
        <taxon>Bacillati</taxon>
        <taxon>Cyanobacteriota</taxon>
        <taxon>Adonisia</taxon>
        <taxon>Adonisia turfae</taxon>
    </lineage>
</organism>
<evidence type="ECO:0000256" key="3">
    <source>
        <dbReference type="ARBA" id="ARBA00022801"/>
    </source>
</evidence>
<dbReference type="InterPro" id="IPR015500">
    <property type="entry name" value="Peptidase_S8_subtilisin-rel"/>
</dbReference>
<keyword evidence="9" id="KW-1185">Reference proteome</keyword>
<keyword evidence="2" id="KW-0645">Protease</keyword>
<evidence type="ECO:0000313" key="8">
    <source>
        <dbReference type="EMBL" id="NEZ54308.1"/>
    </source>
</evidence>
<feature type="compositionally biased region" description="Acidic residues" evidence="6">
    <location>
        <begin position="71"/>
        <end position="81"/>
    </location>
</feature>
<keyword evidence="3" id="KW-0378">Hydrolase</keyword>
<evidence type="ECO:0000256" key="1">
    <source>
        <dbReference type="ARBA" id="ARBA00011073"/>
    </source>
</evidence>
<dbReference type="InterPro" id="IPR000209">
    <property type="entry name" value="Peptidase_S8/S53_dom"/>
</dbReference>
<sequence length="895" mass="98526">MRSDRRPAKDPQGVDGFTTLLRQAGVDFGAEDLADALWLAQFVDGPGEDEALQADDSNKDQKSPTVREEYLEPEEDLDEDNQAQLSLPSTHRQTQGAEKPDGISIKAPAAPALRIRLDLSRALRPLRRRVNSPGRLIFDEAATVDQIADQQIWSPVMRPAPERWLDVALVVEEAQALSVWNETIIEVQTLLERQGTFRRVTTWRLKKHSGKLALFQHWQRPGPRPRQAKELWDPSKRRLIILLSDCTSTTWHDGAMVSWLQTCGQRAPTVLMQLLPERLWSQTGLGAGVPVWLRAIEPGCVNERLTLAHRLPIYKQLLAGVEQKNRVKLPVVTLQAQTLKQWAKVLAGRSESWATGIVFDNEKKREETGENRQDTERPEPAARVQRFRTTASLMAQELAELMSVAPVSPPIVDLIRQTLLPKAEPVHVAEVYMGGLMEPSESDEKGEVSYDFDDEVRKLLANSVPRSVSKRVLNAVSAYISERLNLNTRSFEALLSVDFGDDADAEGMVVPFARVAEQTLRRMGREYAAIADRIQTRPKVPLHSVEGDASDWMPLLQTFTFREATVSFEAQSKTTLENILEVSEAATLVKDQVLELTKPFKHQRNVKRILNSDDLWHLEAIGLKRARENGFSYTGKGVTVAVISSGIDSEHPELAGKIVEGYEYSAENSRFEKVSTSLDSDGIGTATAGLICGDQLGVAPDVRLVSISILSQQGTGTLSAFIQALQLVSVNPEISIVCIGVGFQDTTATATELLQQSMHDLISVGVLPICSIGNDGRYHSLSPGNFRSVISVGSSNREGRISSFSGSGDIVIDNHSYQVPSVVAPGEGVYSCVVSGGYEAWDGTSIAAAIVTGIAALILEANPSVDVFELRENVLERCVELSVADESQKAKLFQV</sequence>
<evidence type="ECO:0000313" key="9">
    <source>
        <dbReference type="Proteomes" id="UP000481033"/>
    </source>
</evidence>
<dbReference type="PROSITE" id="PS51892">
    <property type="entry name" value="SUBTILASE"/>
    <property type="match status" value="1"/>
</dbReference>
<feature type="compositionally biased region" description="Basic and acidic residues" evidence="6">
    <location>
        <begin position="360"/>
        <end position="380"/>
    </location>
</feature>
<dbReference type="PANTHER" id="PTHR43806:SF11">
    <property type="entry name" value="CEREVISIN-RELATED"/>
    <property type="match status" value="1"/>
</dbReference>
<dbReference type="Pfam" id="PF00082">
    <property type="entry name" value="Peptidase_S8"/>
    <property type="match status" value="1"/>
</dbReference>
<evidence type="ECO:0000256" key="4">
    <source>
        <dbReference type="ARBA" id="ARBA00022825"/>
    </source>
</evidence>
<dbReference type="InterPro" id="IPR036852">
    <property type="entry name" value="Peptidase_S8/S53_dom_sf"/>
</dbReference>
<protein>
    <recommendedName>
        <fullName evidence="7">Peptidase S8/S53 domain-containing protein</fullName>
    </recommendedName>
</protein>
<evidence type="ECO:0000259" key="7">
    <source>
        <dbReference type="Pfam" id="PF00082"/>
    </source>
</evidence>
<dbReference type="AlphaFoldDB" id="A0A6M0RDB4"/>
<evidence type="ECO:0000256" key="6">
    <source>
        <dbReference type="SAM" id="MobiDB-lite"/>
    </source>
</evidence>
<dbReference type="InterPro" id="IPR050131">
    <property type="entry name" value="Peptidase_S8_subtilisin-like"/>
</dbReference>
<feature type="region of interest" description="Disordered" evidence="6">
    <location>
        <begin position="48"/>
        <end position="82"/>
    </location>
</feature>
<feature type="domain" description="Peptidase S8/S53" evidence="7">
    <location>
        <begin position="635"/>
        <end position="872"/>
    </location>
</feature>
<dbReference type="Proteomes" id="UP000481033">
    <property type="component" value="Unassembled WGS sequence"/>
</dbReference>
<dbReference type="RefSeq" id="WP_163695825.1">
    <property type="nucleotide sequence ID" value="NZ_QXHD01000003.1"/>
</dbReference>
<feature type="compositionally biased region" description="Basic and acidic residues" evidence="6">
    <location>
        <begin position="56"/>
        <end position="70"/>
    </location>
</feature>
<dbReference type="GO" id="GO:0004252">
    <property type="term" value="F:serine-type endopeptidase activity"/>
    <property type="evidence" value="ECO:0007669"/>
    <property type="project" value="InterPro"/>
</dbReference>
<dbReference type="GO" id="GO:0006508">
    <property type="term" value="P:proteolysis"/>
    <property type="evidence" value="ECO:0007669"/>
    <property type="project" value="UniProtKB-KW"/>
</dbReference>
<dbReference type="PANTHER" id="PTHR43806">
    <property type="entry name" value="PEPTIDASE S8"/>
    <property type="match status" value="1"/>
</dbReference>
<dbReference type="NCBIfam" id="NF041121">
    <property type="entry name" value="SAV_2336_NTERM"/>
    <property type="match status" value="1"/>
</dbReference>
<comment type="caution">
    <text evidence="5">Lacks conserved residue(s) required for the propagation of feature annotation.</text>
</comment>
<dbReference type="PRINTS" id="PR00723">
    <property type="entry name" value="SUBTILISIN"/>
</dbReference>
<dbReference type="SUPFAM" id="SSF52743">
    <property type="entry name" value="Subtilisin-like"/>
    <property type="match status" value="1"/>
</dbReference>
<dbReference type="Gene3D" id="3.40.50.200">
    <property type="entry name" value="Peptidase S8/S53 domain"/>
    <property type="match status" value="1"/>
</dbReference>
<proteinExistence type="inferred from homology"/>
<reference evidence="8 9" key="1">
    <citation type="journal article" date="2020" name="Microb. Ecol.">
        <title>Ecogenomics of the Marine Benthic Filamentous Cyanobacterium Adonisia.</title>
        <authorList>
            <person name="Walter J.M."/>
            <person name="Coutinho F.H."/>
            <person name="Leomil L."/>
            <person name="Hargreaves P.I."/>
            <person name="Campeao M.E."/>
            <person name="Vieira V.V."/>
            <person name="Silva B.S."/>
            <person name="Fistarol G.O."/>
            <person name="Salomon P.S."/>
            <person name="Sawabe T."/>
            <person name="Mino S."/>
            <person name="Hosokawa M."/>
            <person name="Miyashita H."/>
            <person name="Maruyama F."/>
            <person name="van Verk M.C."/>
            <person name="Dutilh B.E."/>
            <person name="Thompson C.C."/>
            <person name="Thompson F.L."/>
        </authorList>
    </citation>
    <scope>NUCLEOTIDE SEQUENCE [LARGE SCALE GENOMIC DNA]</scope>
    <source>
        <strain evidence="8 9">CCMR0081</strain>
    </source>
</reference>
<evidence type="ECO:0000256" key="2">
    <source>
        <dbReference type="ARBA" id="ARBA00022670"/>
    </source>
</evidence>
<accession>A0A6M0RDB4</accession>
<comment type="caution">
    <text evidence="8">The sequence shown here is derived from an EMBL/GenBank/DDBJ whole genome shotgun (WGS) entry which is preliminary data.</text>
</comment>
<dbReference type="EMBL" id="QXHD01000003">
    <property type="protein sequence ID" value="NEZ54308.1"/>
    <property type="molecule type" value="Genomic_DNA"/>
</dbReference>
<name>A0A6M0RDB4_9CYAN</name>
<comment type="similarity">
    <text evidence="1 5">Belongs to the peptidase S8 family.</text>
</comment>
<keyword evidence="4" id="KW-0720">Serine protease</keyword>